<sequence length="268" mass="31706">MMKTRKSFLKYWNWMFVIGSIGYIFIVVFKINLLKANSIDLDYIIIDIFGNFDMKSKNFLTNYTNYIYNFIVITYICGNYIYKDFNKNYIYIFTRTNKKSKWINIKIVELFCIIFIYLTFQFILVIGLAVICGFRIINLYDFGIVIACVFLNLVLNLVIINLIANIISFKFKEIVGYTASIAIFSISILTPCILNLLNISENFYKYTPFVGSITGWYDSFNKIINRDIYYFSFYLNNHSFLVNIIVNFIVIIILQFIIKKIIENRDII</sequence>
<evidence type="ECO:0008006" key="4">
    <source>
        <dbReference type="Google" id="ProtNLM"/>
    </source>
</evidence>
<keyword evidence="1" id="KW-0812">Transmembrane</keyword>
<dbReference type="EMBL" id="JACSRA010000036">
    <property type="protein sequence ID" value="MBD7913148.1"/>
    <property type="molecule type" value="Genomic_DNA"/>
</dbReference>
<accession>A0ABR8PYA1</accession>
<dbReference type="RefSeq" id="WP_191770045.1">
    <property type="nucleotide sequence ID" value="NZ_JACSRA010000036.1"/>
</dbReference>
<proteinExistence type="predicted"/>
<evidence type="ECO:0000313" key="3">
    <source>
        <dbReference type="Proteomes" id="UP000627781"/>
    </source>
</evidence>
<reference evidence="2 3" key="1">
    <citation type="submission" date="2020-08" db="EMBL/GenBank/DDBJ databases">
        <title>A Genomic Blueprint of the Chicken Gut Microbiome.</title>
        <authorList>
            <person name="Gilroy R."/>
            <person name="Ravi A."/>
            <person name="Getino M."/>
            <person name="Pursley I."/>
            <person name="Horton D.L."/>
            <person name="Alikhan N.-F."/>
            <person name="Baker D."/>
            <person name="Gharbi K."/>
            <person name="Hall N."/>
            <person name="Watson M."/>
            <person name="Adriaenssens E.M."/>
            <person name="Foster-Nyarko E."/>
            <person name="Jarju S."/>
            <person name="Secka A."/>
            <person name="Antonio M."/>
            <person name="Oren A."/>
            <person name="Chaudhuri R."/>
            <person name="La Ragione R.M."/>
            <person name="Hildebrand F."/>
            <person name="Pallen M.J."/>
        </authorList>
    </citation>
    <scope>NUCLEOTIDE SEQUENCE [LARGE SCALE GENOMIC DNA]</scope>
    <source>
        <strain evidence="2 3">Sa3CVN1</strain>
    </source>
</reference>
<comment type="caution">
    <text evidence="2">The sequence shown here is derived from an EMBL/GenBank/DDBJ whole genome shotgun (WGS) entry which is preliminary data.</text>
</comment>
<feature type="transmembrane region" description="Helical" evidence="1">
    <location>
        <begin position="63"/>
        <end position="82"/>
    </location>
</feature>
<keyword evidence="1" id="KW-0472">Membrane</keyword>
<evidence type="ECO:0000256" key="1">
    <source>
        <dbReference type="SAM" id="Phobius"/>
    </source>
</evidence>
<dbReference type="Proteomes" id="UP000627781">
    <property type="component" value="Unassembled WGS sequence"/>
</dbReference>
<feature type="transmembrane region" description="Helical" evidence="1">
    <location>
        <begin position="142"/>
        <end position="167"/>
    </location>
</feature>
<protein>
    <recommendedName>
        <fullName evidence="4">ABC-2 family transporter protein</fullName>
    </recommendedName>
</protein>
<keyword evidence="1" id="KW-1133">Transmembrane helix</keyword>
<name>A0ABR8PYA1_9CLOT</name>
<keyword evidence="3" id="KW-1185">Reference proteome</keyword>
<feature type="transmembrane region" description="Helical" evidence="1">
    <location>
        <begin position="174"/>
        <end position="197"/>
    </location>
</feature>
<feature type="transmembrane region" description="Helical" evidence="1">
    <location>
        <begin position="12"/>
        <end position="33"/>
    </location>
</feature>
<gene>
    <name evidence="2" type="ORF">H9661_17495</name>
</gene>
<organism evidence="2 3">
    <name type="scientific">Clostridium cibarium</name>
    <dbReference type="NCBI Taxonomy" id="2762247"/>
    <lineage>
        <taxon>Bacteria</taxon>
        <taxon>Bacillati</taxon>
        <taxon>Bacillota</taxon>
        <taxon>Clostridia</taxon>
        <taxon>Eubacteriales</taxon>
        <taxon>Clostridiaceae</taxon>
        <taxon>Clostridium</taxon>
    </lineage>
</organism>
<feature type="transmembrane region" description="Helical" evidence="1">
    <location>
        <begin position="103"/>
        <end position="136"/>
    </location>
</feature>
<evidence type="ECO:0000313" key="2">
    <source>
        <dbReference type="EMBL" id="MBD7913148.1"/>
    </source>
</evidence>
<feature type="transmembrane region" description="Helical" evidence="1">
    <location>
        <begin position="240"/>
        <end position="258"/>
    </location>
</feature>